<dbReference type="Gene3D" id="1.10.405.20">
    <property type="match status" value="1"/>
</dbReference>
<dbReference type="InterPro" id="IPR050464">
    <property type="entry name" value="Zeta_carotene_desat/Oxidored"/>
</dbReference>
<dbReference type="EMBL" id="JBHSCW010000008">
    <property type="protein sequence ID" value="MFC4352699.1"/>
    <property type="molecule type" value="Genomic_DNA"/>
</dbReference>
<gene>
    <name evidence="2" type="ORF">ACFOW6_14200</name>
</gene>
<accession>A0ABV8UQ69</accession>
<keyword evidence="3" id="KW-1185">Reference proteome</keyword>
<sequence length="443" mass="48789">MMRIAIVGAGITGLSTAWLLSRTHDVTLFEADSRLGGHSNTVCVAENDRTIPVDTGFIVYNEVNYPNLVALFDHFGIATEPSDMSFAVSADDGGFEYAGSLPGLVAQRRNLLRPRFWRMTREILRFYRQAEHFLDDPDPTLSIGGYLDREGYSQAFRRDHLLPMAAAIWSSSFNEILDFPAVSFLQFFRNHGLLKLADRPQWRTVTGGSLSYVQRLAAAVDGQVRTSAPVKRLERSGTGVRLVLSDGEVSAFDQVVLACHADQARAILGDQASPLEGVLLNAFRYEANRVVLHRDTRLMPRHRRAWASWNYLSHGNAGPDRAVSVTYWMNRLQNLDTESPLFVSLNPVTEPDPELVMGEYSYMHPLFDAAAIAAQKDLPAIQGRDRVWFCGSYCGYGFHEDGLQAGLAVAAALGCPAPWADDIPTGAPALPQAAPETTAMAAE</sequence>
<proteinExistence type="predicted"/>
<feature type="domain" description="Amine oxidase" evidence="1">
    <location>
        <begin position="11"/>
        <end position="275"/>
    </location>
</feature>
<reference evidence="3" key="1">
    <citation type="journal article" date="2019" name="Int. J. Syst. Evol. Microbiol.">
        <title>The Global Catalogue of Microorganisms (GCM) 10K type strain sequencing project: providing services to taxonomists for standard genome sequencing and annotation.</title>
        <authorList>
            <consortium name="The Broad Institute Genomics Platform"/>
            <consortium name="The Broad Institute Genome Sequencing Center for Infectious Disease"/>
            <person name="Wu L."/>
            <person name="Ma J."/>
        </authorList>
    </citation>
    <scope>NUCLEOTIDE SEQUENCE [LARGE SCALE GENOMIC DNA]</scope>
    <source>
        <strain evidence="3">CECT 8472</strain>
    </source>
</reference>
<dbReference type="PANTHER" id="PTHR42923">
    <property type="entry name" value="PROTOPORPHYRINOGEN OXIDASE"/>
    <property type="match status" value="1"/>
</dbReference>
<evidence type="ECO:0000313" key="2">
    <source>
        <dbReference type="EMBL" id="MFC4352699.1"/>
    </source>
</evidence>
<dbReference type="RefSeq" id="WP_382423059.1">
    <property type="nucleotide sequence ID" value="NZ_JBHSCW010000008.1"/>
</dbReference>
<dbReference type="Gene3D" id="3.30.70.1990">
    <property type="match status" value="1"/>
</dbReference>
<dbReference type="SUPFAM" id="SSF51905">
    <property type="entry name" value="FAD/NAD(P)-binding domain"/>
    <property type="match status" value="1"/>
</dbReference>
<comment type="caution">
    <text evidence="2">The sequence shown here is derived from an EMBL/GenBank/DDBJ whole genome shotgun (WGS) entry which is preliminary data.</text>
</comment>
<dbReference type="Proteomes" id="UP001595799">
    <property type="component" value="Unassembled WGS sequence"/>
</dbReference>
<dbReference type="Gene3D" id="3.50.50.60">
    <property type="entry name" value="FAD/NAD(P)-binding domain"/>
    <property type="match status" value="1"/>
</dbReference>
<name>A0ABV8UQ69_9PROT</name>
<protein>
    <submittedName>
        <fullName evidence="2">NAD(P)/FAD-dependent oxidoreductase</fullName>
    </submittedName>
</protein>
<evidence type="ECO:0000313" key="3">
    <source>
        <dbReference type="Proteomes" id="UP001595799"/>
    </source>
</evidence>
<dbReference type="Pfam" id="PF01593">
    <property type="entry name" value="Amino_oxidase"/>
    <property type="match status" value="1"/>
</dbReference>
<dbReference type="InterPro" id="IPR036188">
    <property type="entry name" value="FAD/NAD-bd_sf"/>
</dbReference>
<dbReference type="InterPro" id="IPR002937">
    <property type="entry name" value="Amino_oxidase"/>
</dbReference>
<evidence type="ECO:0000259" key="1">
    <source>
        <dbReference type="Pfam" id="PF01593"/>
    </source>
</evidence>
<organism evidence="2 3">
    <name type="scientific">Fodinicurvata halophila</name>
    <dbReference type="NCBI Taxonomy" id="1419723"/>
    <lineage>
        <taxon>Bacteria</taxon>
        <taxon>Pseudomonadati</taxon>
        <taxon>Pseudomonadota</taxon>
        <taxon>Alphaproteobacteria</taxon>
        <taxon>Rhodospirillales</taxon>
        <taxon>Rhodovibrionaceae</taxon>
        <taxon>Fodinicurvata</taxon>
    </lineage>
</organism>
<dbReference type="PANTHER" id="PTHR42923:SF17">
    <property type="entry name" value="AMINE OXIDASE DOMAIN-CONTAINING PROTEIN"/>
    <property type="match status" value="1"/>
</dbReference>